<name>A0A9D4ZCD7_ADICA</name>
<gene>
    <name evidence="1" type="ORF">GOP47_0014357</name>
</gene>
<dbReference type="EMBL" id="JABFUD020000014">
    <property type="protein sequence ID" value="KAI5070014.1"/>
    <property type="molecule type" value="Genomic_DNA"/>
</dbReference>
<proteinExistence type="predicted"/>
<accession>A0A9D4ZCD7</accession>
<protein>
    <submittedName>
        <fullName evidence="1">Uncharacterized protein</fullName>
    </submittedName>
</protein>
<sequence>MNAAHKQGAGSTLQQQLKRCREGFFASRADISREGAALRWQVRTGEHVAAFPTWVGVACRSRLLSELVPGHVYAC</sequence>
<dbReference type="Proteomes" id="UP000886520">
    <property type="component" value="Chromosome 14"/>
</dbReference>
<comment type="caution">
    <text evidence="1">The sequence shown here is derived from an EMBL/GenBank/DDBJ whole genome shotgun (WGS) entry which is preliminary data.</text>
</comment>
<organism evidence="1 2">
    <name type="scientific">Adiantum capillus-veneris</name>
    <name type="common">Maidenhair fern</name>
    <dbReference type="NCBI Taxonomy" id="13818"/>
    <lineage>
        <taxon>Eukaryota</taxon>
        <taxon>Viridiplantae</taxon>
        <taxon>Streptophyta</taxon>
        <taxon>Embryophyta</taxon>
        <taxon>Tracheophyta</taxon>
        <taxon>Polypodiopsida</taxon>
        <taxon>Polypodiidae</taxon>
        <taxon>Polypodiales</taxon>
        <taxon>Pteridineae</taxon>
        <taxon>Pteridaceae</taxon>
        <taxon>Vittarioideae</taxon>
        <taxon>Adiantum</taxon>
    </lineage>
</organism>
<keyword evidence="2" id="KW-1185">Reference proteome</keyword>
<reference evidence="1" key="1">
    <citation type="submission" date="2021-01" db="EMBL/GenBank/DDBJ databases">
        <title>Adiantum capillus-veneris genome.</title>
        <authorList>
            <person name="Fang Y."/>
            <person name="Liao Q."/>
        </authorList>
    </citation>
    <scope>NUCLEOTIDE SEQUENCE</scope>
    <source>
        <strain evidence="1">H3</strain>
        <tissue evidence="1">Leaf</tissue>
    </source>
</reference>
<evidence type="ECO:0000313" key="2">
    <source>
        <dbReference type="Proteomes" id="UP000886520"/>
    </source>
</evidence>
<evidence type="ECO:0000313" key="1">
    <source>
        <dbReference type="EMBL" id="KAI5070014.1"/>
    </source>
</evidence>
<dbReference type="AlphaFoldDB" id="A0A9D4ZCD7"/>